<dbReference type="RefSeq" id="XP_018189853.1">
    <property type="nucleotide sequence ID" value="XM_018330191.1"/>
</dbReference>
<keyword evidence="10" id="KW-1185">Reference proteome</keyword>
<feature type="compositionally biased region" description="Acidic residues" evidence="7">
    <location>
        <begin position="50"/>
        <end position="60"/>
    </location>
</feature>
<feature type="region of interest" description="Disordered" evidence="7">
    <location>
        <begin position="1"/>
        <end position="21"/>
    </location>
</feature>
<dbReference type="Pfam" id="PF08216">
    <property type="entry name" value="CTNNBL"/>
    <property type="match status" value="1"/>
</dbReference>
<gene>
    <name evidence="9" type="ORF">L228DRAFT_218689</name>
</gene>
<evidence type="ECO:0000256" key="4">
    <source>
        <dbReference type="ARBA" id="ARBA00023054"/>
    </source>
</evidence>
<dbReference type="InterPro" id="IPR013180">
    <property type="entry name" value="CTNNBL1_N"/>
</dbReference>
<keyword evidence="3" id="KW-0677">Repeat</keyword>
<evidence type="ECO:0000256" key="5">
    <source>
        <dbReference type="ARBA" id="ARBA00023242"/>
    </source>
</evidence>
<dbReference type="Proteomes" id="UP000076632">
    <property type="component" value="Unassembled WGS sequence"/>
</dbReference>
<organism evidence="9 10">
    <name type="scientific">Xylona heveae (strain CBS 132557 / TC161)</name>
    <dbReference type="NCBI Taxonomy" id="1328760"/>
    <lineage>
        <taxon>Eukaryota</taxon>
        <taxon>Fungi</taxon>
        <taxon>Dikarya</taxon>
        <taxon>Ascomycota</taxon>
        <taxon>Pezizomycotina</taxon>
        <taxon>Xylonomycetes</taxon>
        <taxon>Xylonales</taxon>
        <taxon>Xylonaceae</taxon>
        <taxon>Xylona</taxon>
    </lineage>
</organism>
<dbReference type="SMART" id="SM01156">
    <property type="entry name" value="DUF1716"/>
    <property type="match status" value="1"/>
</dbReference>
<name>A0A165I2X9_XYLHT</name>
<evidence type="ECO:0000256" key="6">
    <source>
        <dbReference type="SAM" id="Coils"/>
    </source>
</evidence>
<dbReference type="OMA" id="TDWREQE"/>
<dbReference type="AlphaFoldDB" id="A0A165I2X9"/>
<dbReference type="STRING" id="1328760.A0A165I2X9"/>
<dbReference type="Gene3D" id="1.25.10.10">
    <property type="entry name" value="Leucine-rich Repeat Variant"/>
    <property type="match status" value="1"/>
</dbReference>
<feature type="region of interest" description="Disordered" evidence="7">
    <location>
        <begin position="40"/>
        <end position="77"/>
    </location>
</feature>
<dbReference type="PANTHER" id="PTHR14978">
    <property type="entry name" value="BETA-CATENIN-LIKE PROTEIN 1 NUCLEAR ASSOCIATED PROTEIN"/>
    <property type="match status" value="1"/>
</dbReference>
<dbReference type="PANTHER" id="PTHR14978:SF0">
    <property type="entry name" value="BETA-CATENIN-LIKE PROTEIN 1"/>
    <property type="match status" value="1"/>
</dbReference>
<dbReference type="EMBL" id="KV407456">
    <property type="protein sequence ID" value="KZF24298.1"/>
    <property type="molecule type" value="Genomic_DNA"/>
</dbReference>
<comment type="subcellular location">
    <subcellularLocation>
        <location evidence="1">Nucleus</location>
    </subcellularLocation>
</comment>
<evidence type="ECO:0000256" key="2">
    <source>
        <dbReference type="ARBA" id="ARBA00022553"/>
    </source>
</evidence>
<keyword evidence="2" id="KW-0597">Phosphoprotein</keyword>
<dbReference type="InParanoid" id="A0A165I2X9"/>
<dbReference type="GeneID" id="28895328"/>
<dbReference type="InterPro" id="IPR011989">
    <property type="entry name" value="ARM-like"/>
</dbReference>
<sequence length="586" mass="65493">MTSIDELFNKQGFSGGKRKFDADRNAEEVYKSAKLEANGDVKGKGRATVEDEVDDDDDVEAGPALPPGEDDLDPDDEEGRFFGGGITQDTAEALDFIDELDQGAAAPEKIDAAWVRKMALNFEKRISKNAELRAKHENDPQKFMSSEADLDADIKALSILSEHPHLYEEFVKLGCVNSLVSLLAHENTDIAIDAMEIISELIDEDVAAEQEQWDAIVNAMLDAGLLDLAVQNFERLDEQNESDRSGVYYALSVLENLASQQSIAEKISLESTVFKWISRRIQKKETPVSQNKQYAAELLSILLQSSSKNRKHFAEIDGVDLVLQLLSAYRKKDPEKGGDEEEYVENLFDGLTCVMEEVEGKDKFIEAEGIELCIIMLKGGKLSRSRALRVLDHAMGGQHGAGVCAKVIEAGGLGTIFGLFMKKDDKEMIEHLLGMFESLLRLLPYESDPRIRVLAKFMEGEYGKIGKLLTLRERYQKDLAAVDRQIERERAALSEEDQEAMADEWYSRRLDSGIFCARTLDLVIAWLVAEDDGARSEISKRLGEQGHTLSDVKRSLQERLDEMEGGDESEELVSAKEMLTTLMQFL</sequence>
<feature type="domain" description="Beta-catenin-like protein 1 N-terminal" evidence="8">
    <location>
        <begin position="89"/>
        <end position="195"/>
    </location>
</feature>
<evidence type="ECO:0000313" key="10">
    <source>
        <dbReference type="Proteomes" id="UP000076632"/>
    </source>
</evidence>
<dbReference type="InterPro" id="IPR016024">
    <property type="entry name" value="ARM-type_fold"/>
</dbReference>
<reference evidence="9 10" key="1">
    <citation type="journal article" date="2016" name="Fungal Biol.">
        <title>The genome of Xylona heveae provides a window into fungal endophytism.</title>
        <authorList>
            <person name="Gazis R."/>
            <person name="Kuo A."/>
            <person name="Riley R."/>
            <person name="LaButti K."/>
            <person name="Lipzen A."/>
            <person name="Lin J."/>
            <person name="Amirebrahimi M."/>
            <person name="Hesse C.N."/>
            <person name="Spatafora J.W."/>
            <person name="Henrissat B."/>
            <person name="Hainaut M."/>
            <person name="Grigoriev I.V."/>
            <person name="Hibbett D.S."/>
        </authorList>
    </citation>
    <scope>NUCLEOTIDE SEQUENCE [LARGE SCALE GENOMIC DNA]</scope>
    <source>
        <strain evidence="9 10">TC161</strain>
    </source>
</reference>
<evidence type="ECO:0000256" key="7">
    <source>
        <dbReference type="SAM" id="MobiDB-lite"/>
    </source>
</evidence>
<protein>
    <submittedName>
        <fullName evidence="9">DUF1716-domain-containing protein</fullName>
    </submittedName>
</protein>
<feature type="compositionally biased region" description="Basic and acidic residues" evidence="7">
    <location>
        <begin position="40"/>
        <end position="49"/>
    </location>
</feature>
<evidence type="ECO:0000313" key="9">
    <source>
        <dbReference type="EMBL" id="KZF24298.1"/>
    </source>
</evidence>
<dbReference type="GO" id="GO:0005681">
    <property type="term" value="C:spliceosomal complex"/>
    <property type="evidence" value="ECO:0007669"/>
    <property type="project" value="TreeGrafter"/>
</dbReference>
<feature type="compositionally biased region" description="Acidic residues" evidence="7">
    <location>
        <begin position="68"/>
        <end position="77"/>
    </location>
</feature>
<dbReference type="OrthoDB" id="1898821at2759"/>
<evidence type="ECO:0000259" key="8">
    <source>
        <dbReference type="SMART" id="SM01156"/>
    </source>
</evidence>
<proteinExistence type="predicted"/>
<evidence type="ECO:0000256" key="3">
    <source>
        <dbReference type="ARBA" id="ARBA00022737"/>
    </source>
</evidence>
<keyword evidence="5" id="KW-0539">Nucleus</keyword>
<dbReference type="FunFam" id="1.25.10.10:FF:001136">
    <property type="entry name" value="Beta-catenin-like protein 1"/>
    <property type="match status" value="1"/>
</dbReference>
<dbReference type="GO" id="GO:0010467">
    <property type="term" value="P:gene expression"/>
    <property type="evidence" value="ECO:0007669"/>
    <property type="project" value="UniProtKB-ARBA"/>
</dbReference>
<feature type="coiled-coil region" evidence="6">
    <location>
        <begin position="472"/>
        <end position="499"/>
    </location>
</feature>
<dbReference type="SUPFAM" id="SSF48371">
    <property type="entry name" value="ARM repeat"/>
    <property type="match status" value="1"/>
</dbReference>
<accession>A0A165I2X9</accession>
<keyword evidence="4 6" id="KW-0175">Coiled coil</keyword>
<evidence type="ECO:0000256" key="1">
    <source>
        <dbReference type="ARBA" id="ARBA00004123"/>
    </source>
</evidence>
<dbReference type="InterPro" id="IPR039678">
    <property type="entry name" value="CTNNBL1"/>
</dbReference>